<dbReference type="AlphaFoldDB" id="A0A955I946"/>
<name>A0A955I946_9BACT</name>
<proteinExistence type="predicted"/>
<organism evidence="1 2">
    <name type="scientific">Candidatus Dojkabacteria bacterium</name>
    <dbReference type="NCBI Taxonomy" id="2099670"/>
    <lineage>
        <taxon>Bacteria</taxon>
        <taxon>Candidatus Dojkabacteria</taxon>
    </lineage>
</organism>
<evidence type="ECO:0000313" key="2">
    <source>
        <dbReference type="Proteomes" id="UP000775877"/>
    </source>
</evidence>
<protein>
    <submittedName>
        <fullName evidence="1">Uncharacterized protein</fullName>
    </submittedName>
</protein>
<dbReference type="Proteomes" id="UP000775877">
    <property type="component" value="Unassembled WGS sequence"/>
</dbReference>
<comment type="caution">
    <text evidence="1">The sequence shown here is derived from an EMBL/GenBank/DDBJ whole genome shotgun (WGS) entry which is preliminary data.</text>
</comment>
<evidence type="ECO:0000313" key="1">
    <source>
        <dbReference type="EMBL" id="MCA9381165.1"/>
    </source>
</evidence>
<gene>
    <name evidence="1" type="ORF">KC678_02780</name>
</gene>
<reference evidence="1" key="2">
    <citation type="journal article" date="2021" name="Microbiome">
        <title>Successional dynamics and alternative stable states in a saline activated sludge microbial community over 9 years.</title>
        <authorList>
            <person name="Wang Y."/>
            <person name="Ye J."/>
            <person name="Ju F."/>
            <person name="Liu L."/>
            <person name="Boyd J.A."/>
            <person name="Deng Y."/>
            <person name="Parks D.H."/>
            <person name="Jiang X."/>
            <person name="Yin X."/>
            <person name="Woodcroft B.J."/>
            <person name="Tyson G.W."/>
            <person name="Hugenholtz P."/>
            <person name="Polz M.F."/>
            <person name="Zhang T."/>
        </authorList>
    </citation>
    <scope>NUCLEOTIDE SEQUENCE</scope>
    <source>
        <strain evidence="1">HKST-UBA13</strain>
    </source>
</reference>
<dbReference type="EMBL" id="JAGQLJ010000054">
    <property type="protein sequence ID" value="MCA9381165.1"/>
    <property type="molecule type" value="Genomic_DNA"/>
</dbReference>
<sequence>MPVKVTKAEPIDFNKITDNLKILQRNIAESTLQRALERYVAPFNSDIQFGLVIEEDSDSFTYYVVPLDNAASRNVAGDIVTSANIVNWLNNGTSIRFAIFTDYSQGTRPNSLSTSTPVGADTGYIDIENSENGIVARKFLEQITDENRSLILRRFKSGVSNL</sequence>
<reference evidence="1" key="1">
    <citation type="submission" date="2020-04" db="EMBL/GenBank/DDBJ databases">
        <authorList>
            <person name="Zhang T."/>
        </authorList>
    </citation>
    <scope>NUCLEOTIDE SEQUENCE</scope>
    <source>
        <strain evidence="1">HKST-UBA13</strain>
    </source>
</reference>
<accession>A0A955I946</accession>